<dbReference type="GO" id="GO:0005634">
    <property type="term" value="C:nucleus"/>
    <property type="evidence" value="ECO:0007669"/>
    <property type="project" value="UniProtKB-SubCell"/>
</dbReference>
<dbReference type="AlphaFoldDB" id="A0A9Q0K1W3"/>
<evidence type="ECO:0000256" key="1">
    <source>
        <dbReference type="ARBA" id="ARBA00023015"/>
    </source>
</evidence>
<sequence>MNMWTDDNASMMEAFLASNIGGFGWASSSSASASNTINTADPSKTITQPQSSMLLSQETLQQRLQTLIKGARESWTYANFWQFSTDISGTSMLGWGDGYYKGEEVKIKRKITSAVEQEHRKKVLRELNSLISGAPASADDAINEKVTDTEWFFLVSMTQSFVDGGGLSSQAFFNSMSIWLARRERLANSSCKRVRQG</sequence>
<evidence type="ECO:0000256" key="2">
    <source>
        <dbReference type="ARBA" id="ARBA00023163"/>
    </source>
</evidence>
<proteinExistence type="predicted"/>
<name>A0A9Q0K1W3_9MAGN</name>
<dbReference type="InterPro" id="IPR045084">
    <property type="entry name" value="AIB/MYC-like"/>
</dbReference>
<evidence type="ECO:0000256" key="3">
    <source>
        <dbReference type="ARBA" id="ARBA00023242"/>
    </source>
</evidence>
<reference evidence="6" key="1">
    <citation type="journal article" date="2023" name="Plant J.">
        <title>The genome of the king protea, Protea cynaroides.</title>
        <authorList>
            <person name="Chang J."/>
            <person name="Duong T.A."/>
            <person name="Schoeman C."/>
            <person name="Ma X."/>
            <person name="Roodt D."/>
            <person name="Barker N."/>
            <person name="Li Z."/>
            <person name="Van de Peer Y."/>
            <person name="Mizrachi E."/>
        </authorList>
    </citation>
    <scope>NUCLEOTIDE SEQUENCE</scope>
    <source>
        <tissue evidence="6">Young leaves</tissue>
    </source>
</reference>
<evidence type="ECO:0000313" key="7">
    <source>
        <dbReference type="Proteomes" id="UP001141806"/>
    </source>
</evidence>
<dbReference type="EMBL" id="JAMYWD010000009">
    <property type="protein sequence ID" value="KAJ4959747.1"/>
    <property type="molecule type" value="Genomic_DNA"/>
</dbReference>
<organism evidence="6 7">
    <name type="scientific">Protea cynaroides</name>
    <dbReference type="NCBI Taxonomy" id="273540"/>
    <lineage>
        <taxon>Eukaryota</taxon>
        <taxon>Viridiplantae</taxon>
        <taxon>Streptophyta</taxon>
        <taxon>Embryophyta</taxon>
        <taxon>Tracheophyta</taxon>
        <taxon>Spermatophyta</taxon>
        <taxon>Magnoliopsida</taxon>
        <taxon>Proteales</taxon>
        <taxon>Proteaceae</taxon>
        <taxon>Protea</taxon>
    </lineage>
</organism>
<keyword evidence="7" id="KW-1185">Reference proteome</keyword>
<keyword evidence="3 4" id="KW-0539">Nucleus</keyword>
<dbReference type="InterPro" id="IPR025610">
    <property type="entry name" value="MYC/MYB_N"/>
</dbReference>
<dbReference type="PANTHER" id="PTHR11514">
    <property type="entry name" value="MYC"/>
    <property type="match status" value="1"/>
</dbReference>
<dbReference type="Pfam" id="PF14215">
    <property type="entry name" value="bHLH-MYC_N"/>
    <property type="match status" value="1"/>
</dbReference>
<comment type="caution">
    <text evidence="6">The sequence shown here is derived from an EMBL/GenBank/DDBJ whole genome shotgun (WGS) entry which is preliminary data.</text>
</comment>
<accession>A0A9Q0K1W3</accession>
<dbReference type="OrthoDB" id="1926382at2759"/>
<gene>
    <name evidence="6" type="ORF">NE237_019657</name>
</gene>
<protein>
    <recommendedName>
        <fullName evidence="4">Transcription factor</fullName>
        <shortName evidence="4">bHLH transcription factor</shortName>
    </recommendedName>
    <alternativeName>
        <fullName evidence="4">Basic helix-loop-helix protein</fullName>
    </alternativeName>
</protein>
<dbReference type="GO" id="GO:0003700">
    <property type="term" value="F:DNA-binding transcription factor activity"/>
    <property type="evidence" value="ECO:0007669"/>
    <property type="project" value="InterPro"/>
</dbReference>
<keyword evidence="2 4" id="KW-0804">Transcription</keyword>
<evidence type="ECO:0000259" key="5">
    <source>
        <dbReference type="Pfam" id="PF14215"/>
    </source>
</evidence>
<evidence type="ECO:0000256" key="4">
    <source>
        <dbReference type="RuleBase" id="RU369104"/>
    </source>
</evidence>
<comment type="subcellular location">
    <subcellularLocation>
        <location evidence="4">Nucleus</location>
    </subcellularLocation>
</comment>
<dbReference type="PANTHER" id="PTHR11514:SF43">
    <property type="entry name" value="TRANSCRIPTION FACTOR MYC2"/>
    <property type="match status" value="1"/>
</dbReference>
<evidence type="ECO:0000313" key="6">
    <source>
        <dbReference type="EMBL" id="KAJ4959747.1"/>
    </source>
</evidence>
<dbReference type="GO" id="GO:0000976">
    <property type="term" value="F:transcription cis-regulatory region binding"/>
    <property type="evidence" value="ECO:0007669"/>
    <property type="project" value="TreeGrafter"/>
</dbReference>
<dbReference type="Proteomes" id="UP001141806">
    <property type="component" value="Unassembled WGS sequence"/>
</dbReference>
<feature type="domain" description="Transcription factor MYC/MYB N-terminal" evidence="5">
    <location>
        <begin position="60"/>
        <end position="195"/>
    </location>
</feature>
<keyword evidence="1 4" id="KW-0805">Transcription regulation</keyword>